<evidence type="ECO:0000256" key="4">
    <source>
        <dbReference type="ARBA" id="ARBA00022598"/>
    </source>
</evidence>
<comment type="caution">
    <text evidence="15">The sequence shown here is derived from an EMBL/GenBank/DDBJ whole genome shotgun (WGS) entry which is preliminary data.</text>
</comment>
<dbReference type="PANTHER" id="PTHR11130">
    <property type="entry name" value="GLUTATHIONE SYNTHETASE"/>
    <property type="match status" value="1"/>
</dbReference>
<name>A0AAV2YIQ3_9STRA</name>
<dbReference type="FunFam" id="3.40.50.1760:FF:000001">
    <property type="entry name" value="Glutathione synthetase"/>
    <property type="match status" value="1"/>
</dbReference>
<dbReference type="InterPro" id="IPR014709">
    <property type="entry name" value="Glutathione_synthase_C_euk"/>
</dbReference>
<dbReference type="InterPro" id="IPR037013">
    <property type="entry name" value="GSH-S_sub-bd_sf"/>
</dbReference>
<dbReference type="SUPFAM" id="SSF56059">
    <property type="entry name" value="Glutathione synthetase ATP-binding domain-like"/>
    <property type="match status" value="1"/>
</dbReference>
<evidence type="ECO:0000256" key="7">
    <source>
        <dbReference type="ARBA" id="ARBA00022741"/>
    </source>
</evidence>
<keyword evidence="16" id="KW-1185">Reference proteome</keyword>
<feature type="binding site" evidence="11">
    <location>
        <position position="254"/>
    </location>
    <ligand>
        <name>substrate</name>
    </ligand>
</feature>
<reference evidence="15" key="2">
    <citation type="journal article" date="2023" name="Microbiol Resour">
        <title>Decontamination and Annotation of the Draft Genome Sequence of the Oomycete Lagenidium giganteum ARSEF 373.</title>
        <authorList>
            <person name="Morgan W.R."/>
            <person name="Tartar A."/>
        </authorList>
    </citation>
    <scope>NUCLEOTIDE SEQUENCE</scope>
    <source>
        <strain evidence="15">ARSEF 373</strain>
    </source>
</reference>
<feature type="binding site" evidence="13">
    <location>
        <begin position="169"/>
        <end position="172"/>
    </location>
    <ligand>
        <name>substrate</name>
    </ligand>
</feature>
<dbReference type="InterPro" id="IPR004887">
    <property type="entry name" value="GSH_synth_subst-bd"/>
</dbReference>
<evidence type="ECO:0000313" key="15">
    <source>
        <dbReference type="EMBL" id="DAZ93723.1"/>
    </source>
</evidence>
<comment type="catalytic activity">
    <reaction evidence="10">
        <text>gamma-L-glutamyl-L-cysteine + glycine + ATP = glutathione + ADP + phosphate + H(+)</text>
        <dbReference type="Rhea" id="RHEA:13557"/>
        <dbReference type="ChEBI" id="CHEBI:15378"/>
        <dbReference type="ChEBI" id="CHEBI:30616"/>
        <dbReference type="ChEBI" id="CHEBI:43474"/>
        <dbReference type="ChEBI" id="CHEBI:57305"/>
        <dbReference type="ChEBI" id="CHEBI:57925"/>
        <dbReference type="ChEBI" id="CHEBI:58173"/>
        <dbReference type="ChEBI" id="CHEBI:456216"/>
        <dbReference type="EC" id="6.3.2.3"/>
    </reaction>
</comment>
<evidence type="ECO:0000256" key="9">
    <source>
        <dbReference type="ARBA" id="ARBA00022842"/>
    </source>
</evidence>
<dbReference type="InterPro" id="IPR016185">
    <property type="entry name" value="PreATP-grasp_dom_sf"/>
</dbReference>
<keyword evidence="9 10" id="KW-0460">Magnesium</keyword>
<dbReference type="InterPro" id="IPR005615">
    <property type="entry name" value="Glutathione_synthase"/>
</dbReference>
<feature type="binding site" evidence="12">
    <location>
        <position position="165"/>
    </location>
    <ligand>
        <name>Mg(2+)</name>
        <dbReference type="ChEBI" id="CHEBI:18420"/>
    </ligand>
</feature>
<feature type="binding site" evidence="13">
    <location>
        <begin position="304"/>
        <end position="307"/>
    </location>
    <ligand>
        <name>substrate</name>
    </ligand>
</feature>
<keyword evidence="5 10" id="KW-0317">Glutathione biosynthesis</keyword>
<dbReference type="Pfam" id="PF03199">
    <property type="entry name" value="GSH_synthase"/>
    <property type="match status" value="1"/>
</dbReference>
<reference evidence="15" key="1">
    <citation type="submission" date="2022-11" db="EMBL/GenBank/DDBJ databases">
        <authorList>
            <person name="Morgan W.R."/>
            <person name="Tartar A."/>
        </authorList>
    </citation>
    <scope>NUCLEOTIDE SEQUENCE</scope>
    <source>
        <strain evidence="15">ARSEF 373</strain>
    </source>
</reference>
<feature type="binding site" evidence="11">
    <location>
        <position position="144"/>
    </location>
    <ligand>
        <name>ATP</name>
        <dbReference type="ChEBI" id="CHEBI:30616"/>
    </ligand>
</feature>
<evidence type="ECO:0000256" key="10">
    <source>
        <dbReference type="PIRNR" id="PIRNR001558"/>
    </source>
</evidence>
<evidence type="ECO:0000256" key="2">
    <source>
        <dbReference type="ARBA" id="ARBA00010385"/>
    </source>
</evidence>
<feature type="binding site" evidence="12">
    <location>
        <position position="167"/>
    </location>
    <ligand>
        <name>Mg(2+)</name>
        <dbReference type="ChEBI" id="CHEBI:18420"/>
    </ligand>
</feature>
<feature type="domain" description="Glutathione synthase substrate-binding" evidence="14">
    <location>
        <begin position="238"/>
        <end position="340"/>
    </location>
</feature>
<dbReference type="InterPro" id="IPR014049">
    <property type="entry name" value="Glutathione_synthase_N_euk"/>
</dbReference>
<evidence type="ECO:0000256" key="11">
    <source>
        <dbReference type="PIRSR" id="PIRSR001558-1"/>
    </source>
</evidence>
<feature type="binding site" evidence="11">
    <location>
        <position position="165"/>
    </location>
    <ligand>
        <name>ATP</name>
        <dbReference type="ChEBI" id="CHEBI:30616"/>
    </ligand>
</feature>
<keyword evidence="8 10" id="KW-0067">ATP-binding</keyword>
<keyword evidence="6 10" id="KW-0479">Metal-binding</keyword>
<dbReference type="Gene3D" id="3.30.1490.80">
    <property type="match status" value="1"/>
</dbReference>
<dbReference type="Pfam" id="PF03917">
    <property type="entry name" value="GSH_synth_ATP"/>
    <property type="match status" value="1"/>
</dbReference>
<dbReference type="GO" id="GO:0005524">
    <property type="term" value="F:ATP binding"/>
    <property type="evidence" value="ECO:0007669"/>
    <property type="project" value="UniProtKB-UniRule"/>
</dbReference>
<keyword evidence="7 10" id="KW-0547">Nucleotide-binding</keyword>
<dbReference type="Gene3D" id="1.10.1080.10">
    <property type="entry name" value="Glutathione Synthetase, Chain A, domain 3"/>
    <property type="match status" value="1"/>
</dbReference>
<dbReference type="Gene3D" id="3.30.470.20">
    <property type="entry name" value="ATP-grasp fold, B domain"/>
    <property type="match status" value="1"/>
</dbReference>
<comment type="pathway">
    <text evidence="1 10">Sulfur metabolism; glutathione biosynthesis; glutathione from L-cysteine and L-glutamate: step 2/2.</text>
</comment>
<dbReference type="GO" id="GO:0004363">
    <property type="term" value="F:glutathione synthase activity"/>
    <property type="evidence" value="ECO:0007669"/>
    <property type="project" value="UniProtKB-UniRule"/>
</dbReference>
<dbReference type="PIRSF" id="PIRSF001558">
    <property type="entry name" value="GSHase"/>
    <property type="match status" value="1"/>
</dbReference>
<organism evidence="15 16">
    <name type="scientific">Lagenidium giganteum</name>
    <dbReference type="NCBI Taxonomy" id="4803"/>
    <lineage>
        <taxon>Eukaryota</taxon>
        <taxon>Sar</taxon>
        <taxon>Stramenopiles</taxon>
        <taxon>Oomycota</taxon>
        <taxon>Peronosporomycetes</taxon>
        <taxon>Pythiales</taxon>
        <taxon>Pythiaceae</taxon>
    </lineage>
</organism>
<accession>A0AAV2YIQ3</accession>
<feature type="binding site" evidence="13">
    <location>
        <begin position="248"/>
        <end position="250"/>
    </location>
    <ligand>
        <name>substrate</name>
    </ligand>
</feature>
<dbReference type="SUPFAM" id="SSF52440">
    <property type="entry name" value="PreATP-grasp domain"/>
    <property type="match status" value="1"/>
</dbReference>
<sequence>MADLLAAAATITAHGAPQDDGAVIGITADELQLLKEQAIAWAAAHGLLVRWKDPKNPDVPSATFTHIPFCLLPVQFPKASFEHGVALSPVYGRLVDRVSRDLTWLHKTLESVVGEDKFTARLLEMSRRIEAEGVHQKAYLGIHRSDYMLHEPQQGDAAPQLLQVELNTIASSFGCLSSLTSNLHKFLVSRIAVDVKVLESHYGTATTEFTSRLPVNPAVSELPKAMAAAHAHYGVKQAIVIFIVQPNEANSIDQRWLEYNLWDHHGIRVLRKTLAEIQAEGQLTTDARRALIVDGHEVALVYFRAGYTPNDYPTDGEWQAREKIERSLAIKCPSIAYHLAGTKKVQQALASKTELRRFMTEDEASLLETSFAGLYGLEKDSSELESIKQMALANPRAYVLKPQREGGGNNLYGDEVANAIKRMSPTELESYIMMARIFPKENPAVLVRNSVTASGGTISELGMYVTSLFDDGKEILNKHAGHLLRTKLSGTDEGGVATGFSVLSSPFLT</sequence>
<dbReference type="FunFam" id="3.30.1490.50:FF:000002">
    <property type="entry name" value="Glutathione synthetase"/>
    <property type="match status" value="1"/>
</dbReference>
<feature type="binding site" evidence="11">
    <location>
        <position position="487"/>
    </location>
    <ligand>
        <name>ATP</name>
        <dbReference type="ChEBI" id="CHEBI:30616"/>
    </ligand>
</feature>
<evidence type="ECO:0000256" key="8">
    <source>
        <dbReference type="ARBA" id="ARBA00022840"/>
    </source>
</evidence>
<dbReference type="AlphaFoldDB" id="A0AAV2YIQ3"/>
<dbReference type="EC" id="6.3.2.3" evidence="10"/>
<dbReference type="PANTHER" id="PTHR11130:SF0">
    <property type="entry name" value="GLUTATHIONE SYNTHETASE"/>
    <property type="match status" value="1"/>
</dbReference>
<proteinExistence type="inferred from homology"/>
<feature type="binding site" evidence="13">
    <location>
        <begin position="496"/>
        <end position="497"/>
    </location>
    <ligand>
        <name>substrate</name>
    </ligand>
</feature>
<dbReference type="Gene3D" id="3.30.1490.50">
    <property type="match status" value="1"/>
</dbReference>
<evidence type="ECO:0000256" key="12">
    <source>
        <dbReference type="PIRSR" id="PIRSR001558-2"/>
    </source>
</evidence>
<feature type="binding site" evidence="12">
    <location>
        <position position="405"/>
    </location>
    <ligand>
        <name>Mg(2+)</name>
        <dbReference type="ChEBI" id="CHEBI:18420"/>
    </ligand>
</feature>
<dbReference type="GO" id="GO:0043295">
    <property type="term" value="F:glutathione binding"/>
    <property type="evidence" value="ECO:0007669"/>
    <property type="project" value="UniProtKB-UniRule"/>
</dbReference>
<evidence type="ECO:0000256" key="1">
    <source>
        <dbReference type="ARBA" id="ARBA00004965"/>
    </source>
</evidence>
<evidence type="ECO:0000256" key="3">
    <source>
        <dbReference type="ARBA" id="ARBA00011738"/>
    </source>
</evidence>
<dbReference type="Proteomes" id="UP001146120">
    <property type="component" value="Unassembled WGS sequence"/>
</dbReference>
<evidence type="ECO:0000256" key="13">
    <source>
        <dbReference type="PIRSR" id="PIRSR001558-3"/>
    </source>
</evidence>
<dbReference type="EMBL" id="DAKRPA010000296">
    <property type="protein sequence ID" value="DAZ93723.1"/>
    <property type="molecule type" value="Genomic_DNA"/>
</dbReference>
<dbReference type="Gene3D" id="3.40.50.1760">
    <property type="entry name" value="Glutathione synthase, substrate-binding domain superfamily, eukaryotic"/>
    <property type="match status" value="1"/>
</dbReference>
<evidence type="ECO:0000256" key="5">
    <source>
        <dbReference type="ARBA" id="ARBA00022684"/>
    </source>
</evidence>
<feature type="binding site" evidence="11">
    <location>
        <begin position="434"/>
        <end position="437"/>
    </location>
    <ligand>
        <name>ATP</name>
        <dbReference type="ChEBI" id="CHEBI:30616"/>
    </ligand>
</feature>
<dbReference type="GO" id="GO:0000287">
    <property type="term" value="F:magnesium ion binding"/>
    <property type="evidence" value="ECO:0007669"/>
    <property type="project" value="UniProtKB-UniRule"/>
</dbReference>
<dbReference type="InterPro" id="IPR014042">
    <property type="entry name" value="Glutathione_synthase_a-hlx"/>
</dbReference>
<feature type="binding site" evidence="11">
    <location>
        <position position="485"/>
    </location>
    <ligand>
        <name>substrate</name>
    </ligand>
</feature>
<dbReference type="NCBIfam" id="TIGR01986">
    <property type="entry name" value="glut_syn_euk"/>
    <property type="match status" value="1"/>
</dbReference>
<evidence type="ECO:0000256" key="6">
    <source>
        <dbReference type="ARBA" id="ARBA00022723"/>
    </source>
</evidence>
<feature type="binding site" evidence="11">
    <location>
        <position position="493"/>
    </location>
    <ligand>
        <name>ATP</name>
        <dbReference type="ChEBI" id="CHEBI:30616"/>
    </ligand>
</feature>
<comment type="subunit">
    <text evidence="3">Homodimer.</text>
</comment>
<comment type="cofactor">
    <cofactor evidence="10 12">
        <name>Mg(2+)</name>
        <dbReference type="ChEBI" id="CHEBI:18420"/>
    </cofactor>
    <text evidence="10 12">Binds 1 Mg(2+) ion per subunit.</text>
</comment>
<comment type="similarity">
    <text evidence="2 10">Belongs to the eukaryotic GSH synthase family.</text>
</comment>
<protein>
    <recommendedName>
        <fullName evidence="10">Glutathione synthetase</fullName>
        <shortName evidence="10">GSH-S</shortName>
        <ecNumber evidence="10">6.3.2.3</ecNumber>
    </recommendedName>
</protein>
<feature type="binding site" evidence="11">
    <location>
        <begin position="401"/>
        <end position="410"/>
    </location>
    <ligand>
        <name>ATP</name>
        <dbReference type="ChEBI" id="CHEBI:30616"/>
    </ligand>
</feature>
<keyword evidence="4 10" id="KW-0436">Ligase</keyword>
<gene>
    <name evidence="15" type="ORF">N0F65_009649</name>
</gene>
<evidence type="ECO:0000313" key="16">
    <source>
        <dbReference type="Proteomes" id="UP001146120"/>
    </source>
</evidence>
<dbReference type="GO" id="GO:0005829">
    <property type="term" value="C:cytosol"/>
    <property type="evidence" value="ECO:0007669"/>
    <property type="project" value="TreeGrafter"/>
</dbReference>
<feature type="binding site" evidence="11">
    <location>
        <position position="460"/>
    </location>
    <ligand>
        <name>ATP</name>
        <dbReference type="ChEBI" id="CHEBI:30616"/>
    </ligand>
</feature>
<feature type="binding site" evidence="11">
    <location>
        <position position="412"/>
    </location>
    <ligand>
        <name>ATP</name>
        <dbReference type="ChEBI" id="CHEBI:30616"/>
    </ligand>
</feature>
<feature type="binding site" evidence="11">
    <location>
        <position position="343"/>
    </location>
    <ligand>
        <name>ATP</name>
        <dbReference type="ChEBI" id="CHEBI:30616"/>
    </ligand>
</feature>
<evidence type="ECO:0000259" key="14">
    <source>
        <dbReference type="Pfam" id="PF03199"/>
    </source>
</evidence>